<comment type="subcellular location">
    <subcellularLocation>
        <location evidence="1">Membrane</location>
        <topology evidence="1">Multi-pass membrane protein</topology>
    </subcellularLocation>
</comment>
<keyword evidence="2 5" id="KW-0812">Transmembrane</keyword>
<feature type="transmembrane region" description="Helical" evidence="5">
    <location>
        <begin position="21"/>
        <end position="49"/>
    </location>
</feature>
<dbReference type="SUPFAM" id="SSF103473">
    <property type="entry name" value="MFS general substrate transporter"/>
    <property type="match status" value="1"/>
</dbReference>
<dbReference type="InterPro" id="IPR036259">
    <property type="entry name" value="MFS_trans_sf"/>
</dbReference>
<dbReference type="Gene3D" id="1.20.1250.20">
    <property type="entry name" value="MFS general substrate transporter like domains"/>
    <property type="match status" value="1"/>
</dbReference>
<evidence type="ECO:0000256" key="3">
    <source>
        <dbReference type="ARBA" id="ARBA00022989"/>
    </source>
</evidence>
<evidence type="ECO:0000256" key="4">
    <source>
        <dbReference type="ARBA" id="ARBA00023136"/>
    </source>
</evidence>
<keyword evidence="4 5" id="KW-0472">Membrane</keyword>
<dbReference type="InterPro" id="IPR004752">
    <property type="entry name" value="AmpG_permease/AT-1"/>
</dbReference>
<feature type="transmembrane region" description="Helical" evidence="5">
    <location>
        <begin position="319"/>
        <end position="340"/>
    </location>
</feature>
<evidence type="ECO:0000256" key="2">
    <source>
        <dbReference type="ARBA" id="ARBA00022692"/>
    </source>
</evidence>
<evidence type="ECO:0000256" key="5">
    <source>
        <dbReference type="SAM" id="Phobius"/>
    </source>
</evidence>
<dbReference type="PANTHER" id="PTHR12778:SF9">
    <property type="entry name" value="ACETYL-COENZYME A TRANSPORTER 1"/>
    <property type="match status" value="1"/>
</dbReference>
<dbReference type="Pfam" id="PF13000">
    <property type="entry name" value="Acatn"/>
    <property type="match status" value="2"/>
</dbReference>
<dbReference type="AlphaFoldDB" id="A0A814XPA3"/>
<evidence type="ECO:0000313" key="6">
    <source>
        <dbReference type="EMBL" id="CAF1217960.1"/>
    </source>
</evidence>
<reference evidence="6" key="1">
    <citation type="submission" date="2021-02" db="EMBL/GenBank/DDBJ databases">
        <authorList>
            <person name="Nowell W R."/>
        </authorList>
    </citation>
    <scope>NUCLEOTIDE SEQUENCE</scope>
</reference>
<feature type="transmembrane region" description="Helical" evidence="5">
    <location>
        <begin position="294"/>
        <end position="312"/>
    </location>
</feature>
<protein>
    <recommendedName>
        <fullName evidence="8">Acetyl-coenzyme A transporter 1</fullName>
    </recommendedName>
</protein>
<feature type="transmembrane region" description="Helical" evidence="5">
    <location>
        <begin position="352"/>
        <end position="378"/>
    </location>
</feature>
<dbReference type="GO" id="GO:0016020">
    <property type="term" value="C:membrane"/>
    <property type="evidence" value="ECO:0007669"/>
    <property type="project" value="UniProtKB-SubCell"/>
</dbReference>
<evidence type="ECO:0000256" key="1">
    <source>
        <dbReference type="ARBA" id="ARBA00004141"/>
    </source>
</evidence>
<feature type="transmembrane region" description="Helical" evidence="5">
    <location>
        <begin position="390"/>
        <end position="416"/>
    </location>
</feature>
<evidence type="ECO:0000313" key="7">
    <source>
        <dbReference type="Proteomes" id="UP000663852"/>
    </source>
</evidence>
<dbReference type="EMBL" id="CAJNOJ010000158">
    <property type="protein sequence ID" value="CAF1217960.1"/>
    <property type="molecule type" value="Genomic_DNA"/>
</dbReference>
<dbReference type="GO" id="GO:0035348">
    <property type="term" value="P:acetyl-CoA transmembrane transport"/>
    <property type="evidence" value="ECO:0007669"/>
    <property type="project" value="InterPro"/>
</dbReference>
<proteinExistence type="predicted"/>
<dbReference type="GO" id="GO:0008521">
    <property type="term" value="F:acetyl-CoA transmembrane transporter activity"/>
    <property type="evidence" value="ECO:0007669"/>
    <property type="project" value="InterPro"/>
</dbReference>
<comment type="caution">
    <text evidence="6">The sequence shown here is derived from an EMBL/GenBank/DDBJ whole genome shotgun (WGS) entry which is preliminary data.</text>
</comment>
<accession>A0A814XPA3</accession>
<organism evidence="6 7">
    <name type="scientific">Adineta ricciae</name>
    <name type="common">Rotifer</name>
    <dbReference type="NCBI Taxonomy" id="249248"/>
    <lineage>
        <taxon>Eukaryota</taxon>
        <taxon>Metazoa</taxon>
        <taxon>Spiralia</taxon>
        <taxon>Gnathifera</taxon>
        <taxon>Rotifera</taxon>
        <taxon>Eurotatoria</taxon>
        <taxon>Bdelloidea</taxon>
        <taxon>Adinetida</taxon>
        <taxon>Adinetidae</taxon>
        <taxon>Adineta</taxon>
    </lineage>
</organism>
<dbReference type="OrthoDB" id="6415790at2759"/>
<gene>
    <name evidence="6" type="ORF">EDS130_LOCUS26256</name>
</gene>
<sequence length="487" mass="54890">MCFVIQLKRTMVKKSGTSLSNICLITILYTLEGLNIGLVMSIPLFLIYYGATWKDRGTFNFTFYPFSMKLLWAPLVDVFYIKRFGRRKSWIVPIQLIIAVVLLIASFFIESLVIQNHVLTLTIIFFIVVFLTATDDVCIDGFAITLFAATNPQWASTSQGIGQTFGRFLGSSFLLTLESANFTNKFIRAPLSLPSQTSGLFSLAQFVRVVAVIFVFVTVCVIFVREKQETVHADDHKASDLSLTKVYHSILKLLKKKCIQQLAIIMLLLPIPFVPFQAMSNLALISHGVPRDNLALVNIPVTLITVFVPLIIRRTKRPLLWLIKMYILNLLIAIPVSVYIHFTDKMLASGYYYPILILLLSISDFIKTLISAACVGFFASICEPRIGGTYMTFLVTISNLGAAINSSIVLYVSNWLPKKYDYLIATCACEVLGILLLVFVYRVLIRLQDLPAHKWYTTKQINAVENKLEDLGPSDPKQSFISEREIQ</sequence>
<dbReference type="PANTHER" id="PTHR12778">
    <property type="entry name" value="SOLUTE CARRIER FAMILY 33 ACETYL-COA TRANSPORTER -RELATED"/>
    <property type="match status" value="1"/>
</dbReference>
<dbReference type="InterPro" id="IPR024371">
    <property type="entry name" value="AcetylCoA_trans_1-like"/>
</dbReference>
<feature type="transmembrane region" description="Helical" evidence="5">
    <location>
        <begin position="262"/>
        <end position="282"/>
    </location>
</feature>
<name>A0A814XPA3_ADIRI</name>
<evidence type="ECO:0008006" key="8">
    <source>
        <dbReference type="Google" id="ProtNLM"/>
    </source>
</evidence>
<feature type="transmembrane region" description="Helical" evidence="5">
    <location>
        <begin position="422"/>
        <end position="444"/>
    </location>
</feature>
<feature type="transmembrane region" description="Helical" evidence="5">
    <location>
        <begin position="121"/>
        <end position="149"/>
    </location>
</feature>
<dbReference type="Proteomes" id="UP000663852">
    <property type="component" value="Unassembled WGS sequence"/>
</dbReference>
<feature type="transmembrane region" description="Helical" evidence="5">
    <location>
        <begin position="200"/>
        <end position="224"/>
    </location>
</feature>
<feature type="transmembrane region" description="Helical" evidence="5">
    <location>
        <begin position="61"/>
        <end position="81"/>
    </location>
</feature>
<keyword evidence="3 5" id="KW-1133">Transmembrane helix</keyword>
<feature type="transmembrane region" description="Helical" evidence="5">
    <location>
        <begin position="90"/>
        <end position="109"/>
    </location>
</feature>